<dbReference type="EMBL" id="PKPP01000319">
    <property type="protein sequence ID" value="PWA94375.1"/>
    <property type="molecule type" value="Genomic_DNA"/>
</dbReference>
<gene>
    <name evidence="2" type="ORF">CTI12_AA061620</name>
</gene>
<name>A0A2U1Q8N7_ARTAN</name>
<feature type="coiled-coil region" evidence="1">
    <location>
        <begin position="95"/>
        <end position="138"/>
    </location>
</feature>
<dbReference type="AlphaFoldDB" id="A0A2U1Q8N7"/>
<keyword evidence="1" id="KW-0175">Coiled coil</keyword>
<accession>A0A2U1Q8N7</accession>
<sequence>MRIYSFTTTFATAAYNGALVDKYGSDPANHPIYDDDLWKKCAGDDTKGGVFGWGSMSDPQYTMTGTPSTTRTGAPSSGSKDVQNYLDSVRGELKEELKEEMKVELKEEMKNELKEEMREELKEEMREEFKEEMRAEIQDMLVEYGIKSRVTRTKTKQGISLGTSFRHANHFSLPKGYKNPFNPKP</sequence>
<reference evidence="2 3" key="1">
    <citation type="journal article" date="2018" name="Mol. Plant">
        <title>The genome of Artemisia annua provides insight into the evolution of Asteraceae family and artemisinin biosynthesis.</title>
        <authorList>
            <person name="Shen Q."/>
            <person name="Zhang L."/>
            <person name="Liao Z."/>
            <person name="Wang S."/>
            <person name="Yan T."/>
            <person name="Shi P."/>
            <person name="Liu M."/>
            <person name="Fu X."/>
            <person name="Pan Q."/>
            <person name="Wang Y."/>
            <person name="Lv Z."/>
            <person name="Lu X."/>
            <person name="Zhang F."/>
            <person name="Jiang W."/>
            <person name="Ma Y."/>
            <person name="Chen M."/>
            <person name="Hao X."/>
            <person name="Li L."/>
            <person name="Tang Y."/>
            <person name="Lv G."/>
            <person name="Zhou Y."/>
            <person name="Sun X."/>
            <person name="Brodelius P.E."/>
            <person name="Rose J.K.C."/>
            <person name="Tang K."/>
        </authorList>
    </citation>
    <scope>NUCLEOTIDE SEQUENCE [LARGE SCALE GENOMIC DNA]</scope>
    <source>
        <strain evidence="3">cv. Huhao1</strain>
        <tissue evidence="2">Leaf</tissue>
    </source>
</reference>
<comment type="caution">
    <text evidence="2">The sequence shown here is derived from an EMBL/GenBank/DDBJ whole genome shotgun (WGS) entry which is preliminary data.</text>
</comment>
<proteinExistence type="predicted"/>
<evidence type="ECO:0000256" key="1">
    <source>
        <dbReference type="SAM" id="Coils"/>
    </source>
</evidence>
<dbReference type="Proteomes" id="UP000245207">
    <property type="component" value="Unassembled WGS sequence"/>
</dbReference>
<organism evidence="2 3">
    <name type="scientific">Artemisia annua</name>
    <name type="common">Sweet wormwood</name>
    <dbReference type="NCBI Taxonomy" id="35608"/>
    <lineage>
        <taxon>Eukaryota</taxon>
        <taxon>Viridiplantae</taxon>
        <taxon>Streptophyta</taxon>
        <taxon>Embryophyta</taxon>
        <taxon>Tracheophyta</taxon>
        <taxon>Spermatophyta</taxon>
        <taxon>Magnoliopsida</taxon>
        <taxon>eudicotyledons</taxon>
        <taxon>Gunneridae</taxon>
        <taxon>Pentapetalae</taxon>
        <taxon>asterids</taxon>
        <taxon>campanulids</taxon>
        <taxon>Asterales</taxon>
        <taxon>Asteraceae</taxon>
        <taxon>Asteroideae</taxon>
        <taxon>Anthemideae</taxon>
        <taxon>Artemisiinae</taxon>
        <taxon>Artemisia</taxon>
    </lineage>
</organism>
<evidence type="ECO:0000313" key="2">
    <source>
        <dbReference type="EMBL" id="PWA94375.1"/>
    </source>
</evidence>
<keyword evidence="3" id="KW-1185">Reference proteome</keyword>
<evidence type="ECO:0000313" key="3">
    <source>
        <dbReference type="Proteomes" id="UP000245207"/>
    </source>
</evidence>
<protein>
    <submittedName>
        <fullName evidence="2">Transposase, Ptta/En/Spm</fullName>
    </submittedName>
</protein>